<dbReference type="EMBL" id="BAAAMU010000036">
    <property type="protein sequence ID" value="GAA1646137.1"/>
    <property type="molecule type" value="Genomic_DNA"/>
</dbReference>
<dbReference type="Proteomes" id="UP001500064">
    <property type="component" value="Unassembled WGS sequence"/>
</dbReference>
<evidence type="ECO:0000313" key="1">
    <source>
        <dbReference type="EMBL" id="GAA1646137.1"/>
    </source>
</evidence>
<dbReference type="RefSeq" id="WP_346108310.1">
    <property type="nucleotide sequence ID" value="NZ_BAAAMU010000036.1"/>
</dbReference>
<reference evidence="2" key="1">
    <citation type="journal article" date="2019" name="Int. J. Syst. Evol. Microbiol.">
        <title>The Global Catalogue of Microorganisms (GCM) 10K type strain sequencing project: providing services to taxonomists for standard genome sequencing and annotation.</title>
        <authorList>
            <consortium name="The Broad Institute Genomics Platform"/>
            <consortium name="The Broad Institute Genome Sequencing Center for Infectious Disease"/>
            <person name="Wu L."/>
            <person name="Ma J."/>
        </authorList>
    </citation>
    <scope>NUCLEOTIDE SEQUENCE [LARGE SCALE GENOMIC DNA]</scope>
    <source>
        <strain evidence="2">JCM 13929</strain>
    </source>
</reference>
<evidence type="ECO:0000313" key="2">
    <source>
        <dbReference type="Proteomes" id="UP001500064"/>
    </source>
</evidence>
<gene>
    <name evidence="1" type="ORF">GCM10009733_049100</name>
</gene>
<comment type="caution">
    <text evidence="1">The sequence shown here is derived from an EMBL/GenBank/DDBJ whole genome shotgun (WGS) entry which is preliminary data.</text>
</comment>
<keyword evidence="2" id="KW-1185">Reference proteome</keyword>
<organism evidence="1 2">
    <name type="scientific">Nonomuraea maheshkhaliensis</name>
    <dbReference type="NCBI Taxonomy" id="419590"/>
    <lineage>
        <taxon>Bacteria</taxon>
        <taxon>Bacillati</taxon>
        <taxon>Actinomycetota</taxon>
        <taxon>Actinomycetes</taxon>
        <taxon>Streptosporangiales</taxon>
        <taxon>Streptosporangiaceae</taxon>
        <taxon>Nonomuraea</taxon>
    </lineage>
</organism>
<accession>A0ABP4REU9</accession>
<sequence length="158" mass="17446">MLWFVRRSILQQPVHRVGRHHFLNLLQKPPYGERVEKTAIAYICESSGDLREILDDPAPLDAVLELARSGDADPDRMRAVLDTLHTALQQAGDVIGLYGGTDRGAFTVSSGGLGPVRRAEIVFHCPKGRCSRMVQPDPAATARPRCTLFDEDLAWTAI</sequence>
<name>A0ABP4REU9_9ACTN</name>
<protein>
    <submittedName>
        <fullName evidence="1">Uncharacterized protein</fullName>
    </submittedName>
</protein>
<proteinExistence type="predicted"/>